<evidence type="ECO:0008006" key="4">
    <source>
        <dbReference type="Google" id="ProtNLM"/>
    </source>
</evidence>
<dbReference type="EMBL" id="JAMXQS010000006">
    <property type="protein sequence ID" value="MCO6050630.1"/>
    <property type="molecule type" value="Genomic_DNA"/>
</dbReference>
<keyword evidence="1" id="KW-0175">Coiled coil</keyword>
<dbReference type="RefSeq" id="WP_252819442.1">
    <property type="nucleotide sequence ID" value="NZ_JAMXQS010000006.1"/>
</dbReference>
<gene>
    <name evidence="2" type="ORF">NGM99_12635</name>
</gene>
<protein>
    <recommendedName>
        <fullName evidence="4">DNA packaging protein</fullName>
    </recommendedName>
</protein>
<evidence type="ECO:0000313" key="2">
    <source>
        <dbReference type="EMBL" id="MCO6050630.1"/>
    </source>
</evidence>
<organism evidence="2 3">
    <name type="scientific">Mesorhizobium liriopis</name>
    <dbReference type="NCBI Taxonomy" id="2953882"/>
    <lineage>
        <taxon>Bacteria</taxon>
        <taxon>Pseudomonadati</taxon>
        <taxon>Pseudomonadota</taxon>
        <taxon>Alphaproteobacteria</taxon>
        <taxon>Hyphomicrobiales</taxon>
        <taxon>Phyllobacteriaceae</taxon>
        <taxon>Mesorhizobium</taxon>
    </lineage>
</organism>
<sequence>METLTVSTLEMGRICGLSEVHLGRLSKAGTIPEPVSRGKWSVERTVQAYVAYLKAGGENAEQKREELRLTTAKREKTEAALDEQRMRTARLRNQLLPRDEVLAGITAAFARVRAKLLAIPTKLAPRVLGLTSAAEIEATIRAAVHECLDELASTIVVGIGPDEIKRASEAEEEN</sequence>
<name>A0ABT1C8W5_9HYPH</name>
<evidence type="ECO:0000313" key="3">
    <source>
        <dbReference type="Proteomes" id="UP001205906"/>
    </source>
</evidence>
<proteinExistence type="predicted"/>
<evidence type="ECO:0000256" key="1">
    <source>
        <dbReference type="SAM" id="Coils"/>
    </source>
</evidence>
<feature type="coiled-coil region" evidence="1">
    <location>
        <begin position="60"/>
        <end position="94"/>
    </location>
</feature>
<accession>A0ABT1C8W5</accession>
<comment type="caution">
    <text evidence="2">The sequence shown here is derived from an EMBL/GenBank/DDBJ whole genome shotgun (WGS) entry which is preliminary data.</text>
</comment>
<reference evidence="2 3" key="1">
    <citation type="submission" date="2022-06" db="EMBL/GenBank/DDBJ databases">
        <title>Mesorhizobium sp. strain RP14 Genome sequencing and assembly.</title>
        <authorList>
            <person name="Kim I."/>
        </authorList>
    </citation>
    <scope>NUCLEOTIDE SEQUENCE [LARGE SCALE GENOMIC DNA]</scope>
    <source>
        <strain evidence="3">RP14(2022)</strain>
    </source>
</reference>
<dbReference type="Proteomes" id="UP001205906">
    <property type="component" value="Unassembled WGS sequence"/>
</dbReference>
<keyword evidence="3" id="KW-1185">Reference proteome</keyword>